<reference evidence="1 2" key="1">
    <citation type="submission" date="2015-10" db="EMBL/GenBank/DDBJ databases">
        <title>Draft genome of Bosea thiooxidans.</title>
        <authorList>
            <person name="Wang X."/>
        </authorList>
    </citation>
    <scope>NUCLEOTIDE SEQUENCE [LARGE SCALE GENOMIC DNA]</scope>
    <source>
        <strain evidence="1 2">CGMCC 9174</strain>
    </source>
</reference>
<comment type="caution">
    <text evidence="1">The sequence shown here is derived from an EMBL/GenBank/DDBJ whole genome shotgun (WGS) entry which is preliminary data.</text>
</comment>
<protein>
    <submittedName>
        <fullName evidence="1">Uncharacterized protein</fullName>
    </submittedName>
</protein>
<proteinExistence type="predicted"/>
<keyword evidence="2" id="KW-1185">Reference proteome</keyword>
<gene>
    <name evidence="1" type="ORF">ARD30_07730</name>
</gene>
<dbReference type="EMBL" id="LMAR01000006">
    <property type="protein sequence ID" value="KQK32142.1"/>
    <property type="molecule type" value="Genomic_DNA"/>
</dbReference>
<accession>A0A0Q3PQK8</accession>
<name>A0A0Q3PQK8_9HYPH</name>
<organism evidence="1 2">
    <name type="scientific">Bosea thiooxidans</name>
    <dbReference type="NCBI Taxonomy" id="53254"/>
    <lineage>
        <taxon>Bacteria</taxon>
        <taxon>Pseudomonadati</taxon>
        <taxon>Pseudomonadota</taxon>
        <taxon>Alphaproteobacteria</taxon>
        <taxon>Hyphomicrobiales</taxon>
        <taxon>Boseaceae</taxon>
        <taxon>Bosea</taxon>
    </lineage>
</organism>
<dbReference type="Proteomes" id="UP000051562">
    <property type="component" value="Unassembled WGS sequence"/>
</dbReference>
<sequence>MAVGIGGLAMLSKRSILAAIAAGLLLSGCSEENLEKADFNAYFYYPNSQREEYLGLVRGLSACQSAASNRAYSLRMDRSLPWSYICCKKSSKSSCESKHK</sequence>
<dbReference type="AlphaFoldDB" id="A0A0Q3PQK8"/>
<evidence type="ECO:0000313" key="1">
    <source>
        <dbReference type="EMBL" id="KQK32142.1"/>
    </source>
</evidence>
<evidence type="ECO:0000313" key="2">
    <source>
        <dbReference type="Proteomes" id="UP000051562"/>
    </source>
</evidence>